<dbReference type="InterPro" id="IPR002182">
    <property type="entry name" value="NB-ARC"/>
</dbReference>
<sequence>MASSSSSFPSSSSIFSTSQWTYDVFLSFSGEDTRNTATDFIYFALKQKGIHTFKDDKKLEKGKTIESELFKAIKESRFAVVILSKNYASSTWCLNELVEIIACEKLEMTILPIFYNVDPSDVRKQKGTFAQPFDDYEKQFEEKVGTWRDALKHVANIARYHVDDSPLSEVVKSIVSLISRNSSCTFSEVTEGLVGIDSQVAELGSCLALGLDDDVRFIGIWAMGGMGKTTLARVVYKMVSEEFEACCIIYNVREKCETAGGLLSLQKYLVSQISKELNLNIEDIYDGVHMIKKRLSHRRILLVLDDVNKLVELEYLAGKRDWFGRGSRIIITTRDKHLLEGHLETHLKDKIYEVKALKIEDALHLFYSKAFKNELVPDEYLKLSIGFLNYVAGHPLALIVLGSFLSKRSVVEWENEFEKLKEHPKPDVIRVLNISYDGLEGLEQEIFKDIACFFIHERKDYVVQILEILGRYPDIGLNILIEKSLLKISENNELWMHDLLRDMGRDIVRQESRDEPGKRSRLWHYEDIDNVLKNDTETKKVQAMDIRGAEYTSIYHIEKEACWRPQGLAPLVTLQGWVLSTLSWQGLALLVTLWGWVQRTLSWQGFTSSKKPEGLLRNPNAFLKMPNLKFLRIRNISLQLDTLPNSLRYFEYNDYPSKSLPPLPAGLVELRLLRSKIELLWGGMKVRLLKSIFIQICF</sequence>
<dbReference type="GO" id="GO:0043531">
    <property type="term" value="F:ADP binding"/>
    <property type="evidence" value="ECO:0007669"/>
    <property type="project" value="InterPro"/>
</dbReference>
<dbReference type="InterPro" id="IPR058192">
    <property type="entry name" value="WHD_ROQ1-like"/>
</dbReference>
<evidence type="ECO:0000256" key="1">
    <source>
        <dbReference type="ARBA" id="ARBA00022614"/>
    </source>
</evidence>
<dbReference type="InterPro" id="IPR036390">
    <property type="entry name" value="WH_DNA-bd_sf"/>
</dbReference>
<dbReference type="Gene3D" id="1.10.8.430">
    <property type="entry name" value="Helical domain of apoptotic protease-activating factors"/>
    <property type="match status" value="1"/>
</dbReference>
<dbReference type="InterPro" id="IPR027417">
    <property type="entry name" value="P-loop_NTPase"/>
</dbReference>
<protein>
    <recommendedName>
        <fullName evidence="5">TIR domain-containing protein</fullName>
    </recommendedName>
</protein>
<evidence type="ECO:0000313" key="7">
    <source>
        <dbReference type="Proteomes" id="UP001459277"/>
    </source>
</evidence>
<reference evidence="6 7" key="1">
    <citation type="submission" date="2024-01" db="EMBL/GenBank/DDBJ databases">
        <title>A telomere-to-telomere, gap-free genome of sweet tea (Lithocarpus litseifolius).</title>
        <authorList>
            <person name="Zhou J."/>
        </authorList>
    </citation>
    <scope>NUCLEOTIDE SEQUENCE [LARGE SCALE GENOMIC DNA]</scope>
    <source>
        <strain evidence="6">Zhou-2022a</strain>
        <tissue evidence="6">Leaf</tissue>
    </source>
</reference>
<name>A0AAW2BFY8_9ROSI</name>
<keyword evidence="1" id="KW-0433">Leucine-rich repeat</keyword>
<dbReference type="SMART" id="SM00255">
    <property type="entry name" value="TIR"/>
    <property type="match status" value="1"/>
</dbReference>
<dbReference type="EMBL" id="JAZDWU010000012">
    <property type="protein sequence ID" value="KAK9984831.1"/>
    <property type="molecule type" value="Genomic_DNA"/>
</dbReference>
<feature type="domain" description="TIR" evidence="5">
    <location>
        <begin position="20"/>
        <end position="178"/>
    </location>
</feature>
<dbReference type="GO" id="GO:0007165">
    <property type="term" value="P:signal transduction"/>
    <property type="evidence" value="ECO:0007669"/>
    <property type="project" value="InterPro"/>
</dbReference>
<dbReference type="SUPFAM" id="SSF52200">
    <property type="entry name" value="Toll/Interleukin receptor TIR domain"/>
    <property type="match status" value="1"/>
</dbReference>
<dbReference type="AlphaFoldDB" id="A0AAW2BFY8"/>
<keyword evidence="7" id="KW-1185">Reference proteome</keyword>
<dbReference type="PROSITE" id="PS50104">
    <property type="entry name" value="TIR"/>
    <property type="match status" value="1"/>
</dbReference>
<dbReference type="SUPFAM" id="SSF46785">
    <property type="entry name" value="Winged helix' DNA-binding domain"/>
    <property type="match status" value="1"/>
</dbReference>
<comment type="caution">
    <text evidence="6">The sequence shown here is derived from an EMBL/GenBank/DDBJ whole genome shotgun (WGS) entry which is preliminary data.</text>
</comment>
<keyword evidence="4" id="KW-0520">NAD</keyword>
<dbReference type="InterPro" id="IPR000157">
    <property type="entry name" value="TIR_dom"/>
</dbReference>
<dbReference type="Pfam" id="PF00931">
    <property type="entry name" value="NB-ARC"/>
    <property type="match status" value="1"/>
</dbReference>
<dbReference type="InterPro" id="IPR044974">
    <property type="entry name" value="Disease_R_plants"/>
</dbReference>
<dbReference type="PANTHER" id="PTHR11017:SF559">
    <property type="entry name" value="DISEASE RESISTANCE PROTEIN CHL1"/>
    <property type="match status" value="1"/>
</dbReference>
<evidence type="ECO:0000256" key="4">
    <source>
        <dbReference type="ARBA" id="ARBA00023027"/>
    </source>
</evidence>
<accession>A0AAW2BFY8</accession>
<organism evidence="6 7">
    <name type="scientific">Lithocarpus litseifolius</name>
    <dbReference type="NCBI Taxonomy" id="425828"/>
    <lineage>
        <taxon>Eukaryota</taxon>
        <taxon>Viridiplantae</taxon>
        <taxon>Streptophyta</taxon>
        <taxon>Embryophyta</taxon>
        <taxon>Tracheophyta</taxon>
        <taxon>Spermatophyta</taxon>
        <taxon>Magnoliopsida</taxon>
        <taxon>eudicotyledons</taxon>
        <taxon>Gunneridae</taxon>
        <taxon>Pentapetalae</taxon>
        <taxon>rosids</taxon>
        <taxon>fabids</taxon>
        <taxon>Fagales</taxon>
        <taxon>Fagaceae</taxon>
        <taxon>Lithocarpus</taxon>
    </lineage>
</organism>
<dbReference type="Pfam" id="PF23282">
    <property type="entry name" value="WHD_ROQ1"/>
    <property type="match status" value="1"/>
</dbReference>
<dbReference type="PRINTS" id="PR00364">
    <property type="entry name" value="DISEASERSIST"/>
</dbReference>
<dbReference type="Gene3D" id="3.40.50.10140">
    <property type="entry name" value="Toll/interleukin-1 receptor homology (TIR) domain"/>
    <property type="match status" value="1"/>
</dbReference>
<dbReference type="PANTHER" id="PTHR11017">
    <property type="entry name" value="LEUCINE-RICH REPEAT-CONTAINING PROTEIN"/>
    <property type="match status" value="1"/>
</dbReference>
<keyword evidence="3" id="KW-0611">Plant defense</keyword>
<dbReference type="Gene3D" id="3.40.50.300">
    <property type="entry name" value="P-loop containing nucleotide triphosphate hydrolases"/>
    <property type="match status" value="1"/>
</dbReference>
<dbReference type="SUPFAM" id="SSF52540">
    <property type="entry name" value="P-loop containing nucleoside triphosphate hydrolases"/>
    <property type="match status" value="1"/>
</dbReference>
<dbReference type="InterPro" id="IPR042197">
    <property type="entry name" value="Apaf_helical"/>
</dbReference>
<dbReference type="Proteomes" id="UP001459277">
    <property type="component" value="Unassembled WGS sequence"/>
</dbReference>
<keyword evidence="2" id="KW-0677">Repeat</keyword>
<evidence type="ECO:0000259" key="5">
    <source>
        <dbReference type="PROSITE" id="PS50104"/>
    </source>
</evidence>
<proteinExistence type="predicted"/>
<evidence type="ECO:0000256" key="3">
    <source>
        <dbReference type="ARBA" id="ARBA00022821"/>
    </source>
</evidence>
<dbReference type="InterPro" id="IPR035897">
    <property type="entry name" value="Toll_tir_struct_dom_sf"/>
</dbReference>
<dbReference type="FunFam" id="3.40.50.10140:FF:000007">
    <property type="entry name" value="Disease resistance protein (TIR-NBS-LRR class)"/>
    <property type="match status" value="1"/>
</dbReference>
<evidence type="ECO:0000313" key="6">
    <source>
        <dbReference type="EMBL" id="KAK9984831.1"/>
    </source>
</evidence>
<dbReference type="Pfam" id="PF01582">
    <property type="entry name" value="TIR"/>
    <property type="match status" value="1"/>
</dbReference>
<gene>
    <name evidence="6" type="ORF">SO802_034356</name>
</gene>
<evidence type="ECO:0000256" key="2">
    <source>
        <dbReference type="ARBA" id="ARBA00022737"/>
    </source>
</evidence>
<dbReference type="GO" id="GO:0006952">
    <property type="term" value="P:defense response"/>
    <property type="evidence" value="ECO:0007669"/>
    <property type="project" value="UniProtKB-KW"/>
</dbReference>